<organism evidence="11 12">
    <name type="scientific">Candidatus Muproteobacteria bacterium RBG_16_64_11</name>
    <dbReference type="NCBI Taxonomy" id="1817758"/>
    <lineage>
        <taxon>Bacteria</taxon>
        <taxon>Pseudomonadati</taxon>
        <taxon>Pseudomonadota</taxon>
        <taxon>Candidatus Muproteobacteria</taxon>
    </lineage>
</organism>
<evidence type="ECO:0000256" key="4">
    <source>
        <dbReference type="ARBA" id="ARBA00022884"/>
    </source>
</evidence>
<dbReference type="SUPFAM" id="SSF54211">
    <property type="entry name" value="Ribosomal protein S5 domain 2-like"/>
    <property type="match status" value="1"/>
</dbReference>
<keyword evidence="4 8" id="KW-0694">RNA-binding</keyword>
<accession>A0A1F6TER1</accession>
<dbReference type="GO" id="GO:0015935">
    <property type="term" value="C:small ribosomal subunit"/>
    <property type="evidence" value="ECO:0007669"/>
    <property type="project" value="InterPro"/>
</dbReference>
<dbReference type="InterPro" id="IPR014721">
    <property type="entry name" value="Ribsml_uS5_D2-typ_fold_subgr"/>
</dbReference>
<dbReference type="GO" id="GO:0042254">
    <property type="term" value="P:ribosome biogenesis"/>
    <property type="evidence" value="ECO:0007669"/>
    <property type="project" value="UniProtKB-ARBA"/>
</dbReference>
<dbReference type="FunFam" id="3.30.160.20:FF:000001">
    <property type="entry name" value="30S ribosomal protein S5"/>
    <property type="match status" value="1"/>
</dbReference>
<keyword evidence="6 8" id="KW-0687">Ribonucleoprotein</keyword>
<keyword evidence="5 8" id="KW-0689">Ribosomal protein</keyword>
<dbReference type="GO" id="GO:0019843">
    <property type="term" value="F:rRNA binding"/>
    <property type="evidence" value="ECO:0007669"/>
    <property type="project" value="UniProtKB-UniRule"/>
</dbReference>
<dbReference type="InterPro" id="IPR013810">
    <property type="entry name" value="Ribosomal_uS5_N"/>
</dbReference>
<evidence type="ECO:0000256" key="2">
    <source>
        <dbReference type="ARBA" id="ARBA00008945"/>
    </source>
</evidence>
<evidence type="ECO:0000256" key="8">
    <source>
        <dbReference type="HAMAP-Rule" id="MF_01307"/>
    </source>
</evidence>
<dbReference type="HAMAP" id="MF_01307_B">
    <property type="entry name" value="Ribosomal_uS5_B"/>
    <property type="match status" value="1"/>
</dbReference>
<dbReference type="InterPro" id="IPR000851">
    <property type="entry name" value="Ribosomal_uS5"/>
</dbReference>
<evidence type="ECO:0000256" key="5">
    <source>
        <dbReference type="ARBA" id="ARBA00022980"/>
    </source>
</evidence>
<comment type="similarity">
    <text evidence="2 8 9">Belongs to the universal ribosomal protein uS5 family.</text>
</comment>
<sequence length="169" mass="17856">MSDHNVQARADNYREKLITINRVAKVVKGGRVFGFAALTAVGDGDGRIGMGQGKAREVPVAVQKAMDDARRNMVKVNLKHGTLHYPVVGEHGAAKVIMRPASEGTGVIAGGAMRAVFEVAGVQNVLAKCIGSSNPINVVRATIKGLCSINNPAEMAAKRGKKVEDILEK</sequence>
<dbReference type="InterPro" id="IPR005324">
    <property type="entry name" value="Ribosomal_uS5_C"/>
</dbReference>
<dbReference type="Pfam" id="PF03719">
    <property type="entry name" value="Ribosomal_S5_C"/>
    <property type="match status" value="1"/>
</dbReference>
<evidence type="ECO:0000256" key="1">
    <source>
        <dbReference type="ARBA" id="ARBA00003093"/>
    </source>
</evidence>
<dbReference type="FunFam" id="3.30.230.10:FF:000002">
    <property type="entry name" value="30S ribosomal protein S5"/>
    <property type="match status" value="1"/>
</dbReference>
<evidence type="ECO:0000256" key="7">
    <source>
        <dbReference type="ARBA" id="ARBA00035255"/>
    </source>
</evidence>
<dbReference type="GO" id="GO:0005737">
    <property type="term" value="C:cytoplasm"/>
    <property type="evidence" value="ECO:0007669"/>
    <property type="project" value="UniProtKB-ARBA"/>
</dbReference>
<comment type="subunit">
    <text evidence="8">Part of the 30S ribosomal subunit. Contacts proteins S4 and S8.</text>
</comment>
<dbReference type="Proteomes" id="UP000177925">
    <property type="component" value="Unassembled WGS sequence"/>
</dbReference>
<dbReference type="Gene3D" id="3.30.160.20">
    <property type="match status" value="1"/>
</dbReference>
<dbReference type="PANTHER" id="PTHR48277">
    <property type="entry name" value="MITOCHONDRIAL RIBOSOMAL PROTEIN S5"/>
    <property type="match status" value="1"/>
</dbReference>
<dbReference type="GO" id="GO:0006412">
    <property type="term" value="P:translation"/>
    <property type="evidence" value="ECO:0007669"/>
    <property type="project" value="UniProtKB-UniRule"/>
</dbReference>
<dbReference type="STRING" id="1817758.A2150_08530"/>
<comment type="function">
    <text evidence="8">With S4 and S12 plays an important role in translational accuracy.</text>
</comment>
<evidence type="ECO:0000313" key="12">
    <source>
        <dbReference type="Proteomes" id="UP000177925"/>
    </source>
</evidence>
<dbReference type="InterPro" id="IPR020568">
    <property type="entry name" value="Ribosomal_Su5_D2-typ_SF"/>
</dbReference>
<dbReference type="PANTHER" id="PTHR48277:SF1">
    <property type="entry name" value="MITOCHONDRIAL RIBOSOMAL PROTEIN S5"/>
    <property type="match status" value="1"/>
</dbReference>
<keyword evidence="3 8" id="KW-0699">rRNA-binding</keyword>
<gene>
    <name evidence="8" type="primary">rpsE</name>
    <name evidence="11" type="ORF">A2150_08530</name>
</gene>
<dbReference type="InterPro" id="IPR018192">
    <property type="entry name" value="Ribosomal_uS5_N_CS"/>
</dbReference>
<comment type="domain">
    <text evidence="8">The N-terminal domain interacts with the head of the 30S subunit; the C-terminal domain interacts with the body and contacts protein S4. The interaction surface between S4 and S5 is involved in control of translational fidelity.</text>
</comment>
<protein>
    <recommendedName>
        <fullName evidence="7 8">Small ribosomal subunit protein uS5</fullName>
    </recommendedName>
</protein>
<dbReference type="PROSITE" id="PS50881">
    <property type="entry name" value="S5_DSRBD"/>
    <property type="match status" value="1"/>
</dbReference>
<evidence type="ECO:0000313" key="11">
    <source>
        <dbReference type="EMBL" id="OGI43610.1"/>
    </source>
</evidence>
<evidence type="ECO:0000256" key="3">
    <source>
        <dbReference type="ARBA" id="ARBA00022730"/>
    </source>
</evidence>
<dbReference type="AlphaFoldDB" id="A0A1F6TER1"/>
<dbReference type="EMBL" id="MFSS01000045">
    <property type="protein sequence ID" value="OGI43610.1"/>
    <property type="molecule type" value="Genomic_DNA"/>
</dbReference>
<dbReference type="PROSITE" id="PS00585">
    <property type="entry name" value="RIBOSOMAL_S5"/>
    <property type="match status" value="1"/>
</dbReference>
<dbReference type="InterPro" id="IPR005712">
    <property type="entry name" value="Ribosomal_uS5_bac-type"/>
</dbReference>
<evidence type="ECO:0000259" key="10">
    <source>
        <dbReference type="PROSITE" id="PS50881"/>
    </source>
</evidence>
<evidence type="ECO:0000256" key="6">
    <source>
        <dbReference type="ARBA" id="ARBA00023274"/>
    </source>
</evidence>
<evidence type="ECO:0000256" key="9">
    <source>
        <dbReference type="RuleBase" id="RU003823"/>
    </source>
</evidence>
<feature type="domain" description="S5 DRBM" evidence="10">
    <location>
        <begin position="13"/>
        <end position="76"/>
    </location>
</feature>
<dbReference type="SUPFAM" id="SSF54768">
    <property type="entry name" value="dsRNA-binding domain-like"/>
    <property type="match status" value="1"/>
</dbReference>
<dbReference type="NCBIfam" id="TIGR01021">
    <property type="entry name" value="rpsE_bact"/>
    <property type="match status" value="1"/>
</dbReference>
<comment type="caution">
    <text evidence="11">The sequence shown here is derived from an EMBL/GenBank/DDBJ whole genome shotgun (WGS) entry which is preliminary data.</text>
</comment>
<proteinExistence type="inferred from homology"/>
<dbReference type="Pfam" id="PF00333">
    <property type="entry name" value="Ribosomal_S5"/>
    <property type="match status" value="1"/>
</dbReference>
<comment type="function">
    <text evidence="1 8">Located at the back of the 30S subunit body where it stabilizes the conformation of the head with respect to the body.</text>
</comment>
<reference evidence="11 12" key="1">
    <citation type="journal article" date="2016" name="Nat. Commun.">
        <title>Thousands of microbial genomes shed light on interconnected biogeochemical processes in an aquifer system.</title>
        <authorList>
            <person name="Anantharaman K."/>
            <person name="Brown C.T."/>
            <person name="Hug L.A."/>
            <person name="Sharon I."/>
            <person name="Castelle C.J."/>
            <person name="Probst A.J."/>
            <person name="Thomas B.C."/>
            <person name="Singh A."/>
            <person name="Wilkins M.J."/>
            <person name="Karaoz U."/>
            <person name="Brodie E.L."/>
            <person name="Williams K.H."/>
            <person name="Hubbard S.S."/>
            <person name="Banfield J.F."/>
        </authorList>
    </citation>
    <scope>NUCLEOTIDE SEQUENCE [LARGE SCALE GENOMIC DNA]</scope>
</reference>
<dbReference type="GO" id="GO:0003735">
    <property type="term" value="F:structural constituent of ribosome"/>
    <property type="evidence" value="ECO:0007669"/>
    <property type="project" value="UniProtKB-UniRule"/>
</dbReference>
<dbReference type="Gene3D" id="3.30.230.10">
    <property type="match status" value="1"/>
</dbReference>
<name>A0A1F6TER1_9PROT</name>